<reference evidence="1 2" key="1">
    <citation type="journal article" date="2019" name="Int. J. Syst. Evol. Microbiol.">
        <title>The Global Catalogue of Microorganisms (GCM) 10K type strain sequencing project: providing services to taxonomists for standard genome sequencing and annotation.</title>
        <authorList>
            <consortium name="The Broad Institute Genomics Platform"/>
            <consortium name="The Broad Institute Genome Sequencing Center for Infectious Disease"/>
            <person name="Wu L."/>
            <person name="Ma J."/>
        </authorList>
    </citation>
    <scope>NUCLEOTIDE SEQUENCE [LARGE SCALE GENOMIC DNA]</scope>
    <source>
        <strain evidence="1 2">DT55</strain>
    </source>
</reference>
<dbReference type="RefSeq" id="WP_276239837.1">
    <property type="nucleotide sequence ID" value="NZ_CP119991.1"/>
</dbReference>
<sequence length="102" mass="12006">MFLSSLRLETEVIVDGIYLKMWPLHRSFRRISWADIDRYEPRTYSPLREFVGWGIRWVPGKLAYNVTVTQGVWIQRTTGRDVLVGSQDVEELVTAIDEAYER</sequence>
<keyword evidence="2" id="KW-1185">Reference proteome</keyword>
<evidence type="ECO:0008006" key="3">
    <source>
        <dbReference type="Google" id="ProtNLM"/>
    </source>
</evidence>
<protein>
    <recommendedName>
        <fullName evidence="3">PH domain-containing protein</fullName>
    </recommendedName>
</protein>
<dbReference type="AlphaFoldDB" id="A0ABD5WQR2"/>
<dbReference type="GeneID" id="79271830"/>
<evidence type="ECO:0000313" key="1">
    <source>
        <dbReference type="EMBL" id="MFC7095852.1"/>
    </source>
</evidence>
<name>A0ABD5WQR2_9EURY</name>
<organism evidence="1 2">
    <name type="scientific">Halobaculum marinum</name>
    <dbReference type="NCBI Taxonomy" id="3031996"/>
    <lineage>
        <taxon>Archaea</taxon>
        <taxon>Methanobacteriati</taxon>
        <taxon>Methanobacteriota</taxon>
        <taxon>Stenosarchaea group</taxon>
        <taxon>Halobacteria</taxon>
        <taxon>Halobacteriales</taxon>
        <taxon>Haloferacaceae</taxon>
        <taxon>Halobaculum</taxon>
    </lineage>
</organism>
<accession>A0ABD5WQR2</accession>
<comment type="caution">
    <text evidence="1">The sequence shown here is derived from an EMBL/GenBank/DDBJ whole genome shotgun (WGS) entry which is preliminary data.</text>
</comment>
<proteinExistence type="predicted"/>
<dbReference type="EMBL" id="JBHTAG010000001">
    <property type="protein sequence ID" value="MFC7095852.1"/>
    <property type="molecule type" value="Genomic_DNA"/>
</dbReference>
<gene>
    <name evidence="1" type="ORF">ACFQKD_00910</name>
</gene>
<dbReference type="Proteomes" id="UP001596388">
    <property type="component" value="Unassembled WGS sequence"/>
</dbReference>
<evidence type="ECO:0000313" key="2">
    <source>
        <dbReference type="Proteomes" id="UP001596388"/>
    </source>
</evidence>